<organism evidence="8 9">
    <name type="scientific">Cricetulus griseus</name>
    <name type="common">Chinese hamster</name>
    <name type="synonym">Cricetulus barabensis griseus</name>
    <dbReference type="NCBI Taxonomy" id="10029"/>
    <lineage>
        <taxon>Eukaryota</taxon>
        <taxon>Metazoa</taxon>
        <taxon>Chordata</taxon>
        <taxon>Craniata</taxon>
        <taxon>Vertebrata</taxon>
        <taxon>Euteleostomi</taxon>
        <taxon>Mammalia</taxon>
        <taxon>Eutheria</taxon>
        <taxon>Euarchontoglires</taxon>
        <taxon>Glires</taxon>
        <taxon>Rodentia</taxon>
        <taxon>Myomorpha</taxon>
        <taxon>Muroidea</taxon>
        <taxon>Cricetidae</taxon>
        <taxon>Cricetinae</taxon>
        <taxon>Cricetulus</taxon>
    </lineage>
</organism>
<dbReference type="PROSITE" id="PS00518">
    <property type="entry name" value="ZF_RING_1"/>
    <property type="match status" value="1"/>
</dbReference>
<dbReference type="Proteomes" id="UP000030759">
    <property type="component" value="Unassembled WGS sequence"/>
</dbReference>
<dbReference type="EMBL" id="KE668115">
    <property type="protein sequence ID" value="ERE84242.1"/>
    <property type="molecule type" value="Genomic_DNA"/>
</dbReference>
<keyword evidence="1" id="KW-0479">Metal-binding</keyword>
<evidence type="ECO:0000256" key="1">
    <source>
        <dbReference type="ARBA" id="ARBA00022723"/>
    </source>
</evidence>
<accession>A0A061IKQ1</accession>
<dbReference type="SMART" id="SM00184">
    <property type="entry name" value="RING"/>
    <property type="match status" value="1"/>
</dbReference>
<dbReference type="InterPro" id="IPR013083">
    <property type="entry name" value="Znf_RING/FYVE/PHD"/>
</dbReference>
<feature type="transmembrane region" description="Helical" evidence="6">
    <location>
        <begin position="158"/>
        <end position="183"/>
    </location>
</feature>
<evidence type="ECO:0000256" key="5">
    <source>
        <dbReference type="SAM" id="MobiDB-lite"/>
    </source>
</evidence>
<evidence type="ECO:0000256" key="6">
    <source>
        <dbReference type="SAM" id="Phobius"/>
    </source>
</evidence>
<evidence type="ECO:0000256" key="4">
    <source>
        <dbReference type="PROSITE-ProRule" id="PRU00175"/>
    </source>
</evidence>
<evidence type="ECO:0000313" key="9">
    <source>
        <dbReference type="Proteomes" id="UP000030759"/>
    </source>
</evidence>
<dbReference type="InterPro" id="IPR017907">
    <property type="entry name" value="Znf_RING_CS"/>
</dbReference>
<proteinExistence type="predicted"/>
<dbReference type="InterPro" id="IPR001841">
    <property type="entry name" value="Znf_RING"/>
</dbReference>
<feature type="compositionally biased region" description="Low complexity" evidence="5">
    <location>
        <begin position="274"/>
        <end position="293"/>
    </location>
</feature>
<gene>
    <name evidence="8" type="ORF">H671_2g6104</name>
</gene>
<keyword evidence="2 4" id="KW-0863">Zinc-finger</keyword>
<dbReference type="InterPro" id="IPR027888">
    <property type="entry name" value="DUF4501"/>
</dbReference>
<reference evidence="9" key="1">
    <citation type="journal article" date="2013" name="Nat. Biotechnol.">
        <title>Chinese hamster genome sequenced from sorted chromosomes.</title>
        <authorList>
            <person name="Brinkrolf K."/>
            <person name="Rupp O."/>
            <person name="Laux H."/>
            <person name="Kollin F."/>
            <person name="Ernst W."/>
            <person name="Linke B."/>
            <person name="Kofler R."/>
            <person name="Romand S."/>
            <person name="Hesse F."/>
            <person name="Budach W.E."/>
            <person name="Galosy S."/>
            <person name="Muller D."/>
            <person name="Noll T."/>
            <person name="Wienberg J."/>
            <person name="Jostock T."/>
            <person name="Leonard M."/>
            <person name="Grillari J."/>
            <person name="Tauch A."/>
            <person name="Goesmann A."/>
            <person name="Helk B."/>
            <person name="Mott J.E."/>
            <person name="Puhler A."/>
            <person name="Borth N."/>
        </authorList>
    </citation>
    <scope>NUCLEOTIDE SEQUENCE [LARGE SCALE GENOMIC DNA]</scope>
    <source>
        <strain evidence="9">17A/GY</strain>
    </source>
</reference>
<dbReference type="PANTHER" id="PTHR16247">
    <property type="entry name" value="RIKEN CDNA 9430015G10 GENE"/>
    <property type="match status" value="1"/>
</dbReference>
<keyword evidence="6" id="KW-0472">Membrane</keyword>
<dbReference type="PANTHER" id="PTHR16247:SF0">
    <property type="entry name" value="RIKEN CDNA 9430015G10 GENE"/>
    <property type="match status" value="1"/>
</dbReference>
<dbReference type="Pfam" id="PF13445">
    <property type="entry name" value="zf-RING_UBOX"/>
    <property type="match status" value="1"/>
</dbReference>
<evidence type="ECO:0000259" key="7">
    <source>
        <dbReference type="PROSITE" id="PS50089"/>
    </source>
</evidence>
<dbReference type="GO" id="GO:0008270">
    <property type="term" value="F:zinc ion binding"/>
    <property type="evidence" value="ECO:0007669"/>
    <property type="project" value="UniProtKB-KW"/>
</dbReference>
<name>A0A061IKQ1_CRIGR</name>
<dbReference type="Gene3D" id="3.30.40.10">
    <property type="entry name" value="Zinc/RING finger domain, C3HC4 (zinc finger)"/>
    <property type="match status" value="1"/>
</dbReference>
<protein>
    <submittedName>
        <fullName evidence="8">RING finger protein</fullName>
    </submittedName>
</protein>
<dbReference type="AlphaFoldDB" id="A0A061IKQ1"/>
<evidence type="ECO:0000313" key="8">
    <source>
        <dbReference type="EMBL" id="ERE84242.1"/>
    </source>
</evidence>
<keyword evidence="6" id="KW-0812">Transmembrane</keyword>
<feature type="region of interest" description="Disordered" evidence="5">
    <location>
        <begin position="262"/>
        <end position="296"/>
    </location>
</feature>
<dbReference type="Pfam" id="PF14946">
    <property type="entry name" value="DUF4501"/>
    <property type="match status" value="1"/>
</dbReference>
<evidence type="ECO:0000256" key="3">
    <source>
        <dbReference type="ARBA" id="ARBA00022833"/>
    </source>
</evidence>
<evidence type="ECO:0000256" key="2">
    <source>
        <dbReference type="ARBA" id="ARBA00022771"/>
    </source>
</evidence>
<dbReference type="PROSITE" id="PS50089">
    <property type="entry name" value="ZF_RING_2"/>
    <property type="match status" value="1"/>
</dbReference>
<sequence length="506" mass="54900">MLTVCKYPHICQVVVAHAFNPSTWEAEAGRSHTSSLHTVLSYRSPCQLPSMTLQYLMLLTALLMGGSSKSTESKAQQPECCMNAVDFNATCPGTGLCGPGCYRHWNADGSVSCVRCWNGTFPTYNGSECRILTGRGMQFPMNRSTGTPGQPHFGGPDVAASLFLGTLFISTGLILSVAGFFYLKRSSKLPEVFYRRDRAPVLQPGETAAMVPLPQSSVKKPRYIRREQHPDKNRDPSAFSTVEAHISNLRIMSSSQQVWHTAMPPHCQSSSTTTVPRSPGSVGSPRSPSTPGSEKVASPLECSICFSGYDNVFKTPKELSCTHVFCLECLARLAAAQPAGRPGREAVPCPFCRQPTTVPAAGAPALRTSRQLQAKMPVHLRKEEPVWLEGTKLCCRPLPTTSGQEASDFVCVDVGLSKPAEPTLPAPVQDPAPNQGYLARCWARFGDWRRVTLVSVLLLMLFCVVLWPVQCALKTGNLRCINRPPAATATVTPITNALFFGPLANN</sequence>
<keyword evidence="6" id="KW-1133">Transmembrane helix</keyword>
<dbReference type="InterPro" id="IPR027370">
    <property type="entry name" value="Znf-RING_euk"/>
</dbReference>
<keyword evidence="3" id="KW-0862">Zinc</keyword>
<dbReference type="CDD" id="cd16556">
    <property type="entry name" value="RING-HC_RNF183-like"/>
    <property type="match status" value="1"/>
</dbReference>
<dbReference type="SUPFAM" id="SSF57850">
    <property type="entry name" value="RING/U-box"/>
    <property type="match status" value="1"/>
</dbReference>
<feature type="domain" description="RING-type" evidence="7">
    <location>
        <begin position="302"/>
        <end position="353"/>
    </location>
</feature>
<feature type="transmembrane region" description="Helical" evidence="6">
    <location>
        <begin position="451"/>
        <end position="469"/>
    </location>
</feature>